<reference evidence="4" key="1">
    <citation type="submission" date="2021-03" db="EMBL/GenBank/DDBJ databases">
        <authorList>
            <person name="Wang G."/>
        </authorList>
    </citation>
    <scope>NUCLEOTIDE SEQUENCE</scope>
    <source>
        <strain evidence="4">KCTC 12899</strain>
    </source>
</reference>
<accession>A0A8J7Q864</accession>
<dbReference type="Gene3D" id="3.60.15.10">
    <property type="entry name" value="Ribonuclease Z/Hydroxyacylglutathione hydrolase-like"/>
    <property type="match status" value="1"/>
</dbReference>
<name>A0A8J7Q864_9BACT</name>
<dbReference type="Proteomes" id="UP000664417">
    <property type="component" value="Unassembled WGS sequence"/>
</dbReference>
<evidence type="ECO:0000313" key="4">
    <source>
        <dbReference type="EMBL" id="MBO1318649.1"/>
    </source>
</evidence>
<keyword evidence="5" id="KW-1185">Reference proteome</keyword>
<feature type="domain" description="Diiron non-heme beta-hydroxylase N-terminal" evidence="2">
    <location>
        <begin position="2"/>
        <end position="232"/>
    </location>
</feature>
<proteinExistence type="predicted"/>
<dbReference type="EMBL" id="JAFREP010000006">
    <property type="protein sequence ID" value="MBO1318649.1"/>
    <property type="molecule type" value="Genomic_DNA"/>
</dbReference>
<dbReference type="InterPro" id="IPR036866">
    <property type="entry name" value="RibonucZ/Hydroxyglut_hydro"/>
</dbReference>
<dbReference type="Pfam" id="PF18456">
    <property type="entry name" value="CmlA_N"/>
    <property type="match status" value="1"/>
</dbReference>
<organism evidence="4 5">
    <name type="scientific">Acanthopleuribacter pedis</name>
    <dbReference type="NCBI Taxonomy" id="442870"/>
    <lineage>
        <taxon>Bacteria</taxon>
        <taxon>Pseudomonadati</taxon>
        <taxon>Acidobacteriota</taxon>
        <taxon>Holophagae</taxon>
        <taxon>Acanthopleuribacterales</taxon>
        <taxon>Acanthopleuribacteraceae</taxon>
        <taxon>Acanthopleuribacter</taxon>
    </lineage>
</organism>
<dbReference type="GO" id="GO:0005737">
    <property type="term" value="C:cytoplasm"/>
    <property type="evidence" value="ECO:0007669"/>
    <property type="project" value="TreeGrafter"/>
</dbReference>
<feature type="domain" description="Metallo-beta-lactamase" evidence="1">
    <location>
        <begin position="267"/>
        <end position="426"/>
    </location>
</feature>
<comment type="caution">
    <text evidence="4">The sequence shown here is derived from an EMBL/GenBank/DDBJ whole genome shotgun (WGS) entry which is preliminary data.</text>
</comment>
<dbReference type="InterPro" id="IPR041141">
    <property type="entry name" value="CmlA_N"/>
</dbReference>
<evidence type="ECO:0000313" key="3">
    <source>
        <dbReference type="EMBL" id="MBO1317342.1"/>
    </source>
</evidence>
<evidence type="ECO:0000313" key="5">
    <source>
        <dbReference type="Proteomes" id="UP000664417"/>
    </source>
</evidence>
<sequence length="529" mass="59575">MYLKQNVLIEPLVNQWYAWNLLITPHGLGMVLANYHKKIMESYIRSPMMHTKAVKNPKMIGGPFMDLEGDQTAVVQALLERTLAQNSDVIALAEAIAETDKILLEEAKGQTLAPIYARVPEALKGFVELGYDLNNQPSQRFLERFLYQSPLYQRDRQSLALQQVAGDDRAFVLSTPRFPSPTQLHVPMAFDDPAIDTLFSMREQPRSLAELDAWLPPDPAEQRFFKSLFTEEAPTLTGRDRDQIEGGMRVKYFGHATLLVESPEVSILTDPIVSYEVPDPAAVPRYTYADLPETIDYVVITHGHQDHIMFETLLQLRHKIGTIVVPRSNGGTLQDPSLKLVLEYTGFKNVIELDEMERLPVPGGAITGLPFLGEHGDLHIRAKLGYHIRLNERAVVCVADANNLEPKMYDMARKTLGPIDQLYVGMECAGAPMSWLYGPLMNKPLPRSQDQARRLDGSDCEKAMRLIESLDPKSVYVYAMGQEPWLTFISSIAYTETSKPIVESNQLVARCREKGLISERLFGCKQIAF</sequence>
<dbReference type="RefSeq" id="WP_207856579.1">
    <property type="nucleotide sequence ID" value="NZ_JAFREP010000002.1"/>
</dbReference>
<dbReference type="PANTHER" id="PTHR15032">
    <property type="entry name" value="N-ACYL-PHOSPHATIDYLETHANOLAMINE-HYDROLYZING PHOSPHOLIPASE D"/>
    <property type="match status" value="1"/>
</dbReference>
<dbReference type="AlphaFoldDB" id="A0A8J7Q864"/>
<dbReference type="Pfam" id="PF12706">
    <property type="entry name" value="Lactamase_B_2"/>
    <property type="match status" value="1"/>
</dbReference>
<gene>
    <name evidence="3" type="ORF">J3U88_02635</name>
    <name evidence="4" type="ORF">J3U88_09275</name>
</gene>
<protein>
    <submittedName>
        <fullName evidence="4">MBL fold metallo-hydrolase</fullName>
    </submittedName>
</protein>
<evidence type="ECO:0000259" key="2">
    <source>
        <dbReference type="Pfam" id="PF18456"/>
    </source>
</evidence>
<dbReference type="SUPFAM" id="SSF56281">
    <property type="entry name" value="Metallo-hydrolase/oxidoreductase"/>
    <property type="match status" value="1"/>
</dbReference>
<evidence type="ECO:0000259" key="1">
    <source>
        <dbReference type="Pfam" id="PF12706"/>
    </source>
</evidence>
<dbReference type="InterPro" id="IPR001279">
    <property type="entry name" value="Metallo-B-lactamas"/>
</dbReference>
<dbReference type="EMBL" id="JAFREP010000002">
    <property type="protein sequence ID" value="MBO1317342.1"/>
    <property type="molecule type" value="Genomic_DNA"/>
</dbReference>
<dbReference type="PANTHER" id="PTHR15032:SF4">
    <property type="entry name" value="N-ACYL-PHOSPHATIDYLETHANOLAMINE-HYDROLYZING PHOSPHOLIPASE D"/>
    <property type="match status" value="1"/>
</dbReference>